<name>A0A8H4VNC2_9AGAR</name>
<reference evidence="12 13" key="1">
    <citation type="submission" date="2019-12" db="EMBL/GenBank/DDBJ databases">
        <authorList>
            <person name="Floudas D."/>
            <person name="Bentzer J."/>
            <person name="Ahren D."/>
            <person name="Johansson T."/>
            <person name="Persson P."/>
            <person name="Tunlid A."/>
        </authorList>
    </citation>
    <scope>NUCLEOTIDE SEQUENCE [LARGE SCALE GENOMIC DNA]</scope>
    <source>
        <strain evidence="12 13">CBS 102.39</strain>
    </source>
</reference>
<evidence type="ECO:0000256" key="11">
    <source>
        <dbReference type="SAM" id="MobiDB-lite"/>
    </source>
</evidence>
<comment type="similarity">
    <text evidence="2 10">Belongs to the mitochondrial carrier (TC 2.A.29) family.</text>
</comment>
<feature type="repeat" description="Solcar" evidence="9">
    <location>
        <begin position="336"/>
        <end position="434"/>
    </location>
</feature>
<keyword evidence="5" id="KW-0677">Repeat</keyword>
<evidence type="ECO:0000256" key="7">
    <source>
        <dbReference type="ARBA" id="ARBA00023128"/>
    </source>
</evidence>
<dbReference type="PROSITE" id="PS50920">
    <property type="entry name" value="SOLCAR"/>
    <property type="match status" value="2"/>
</dbReference>
<evidence type="ECO:0000256" key="4">
    <source>
        <dbReference type="ARBA" id="ARBA00022692"/>
    </source>
</evidence>
<dbReference type="InterPro" id="IPR018108">
    <property type="entry name" value="MCP_transmembrane"/>
</dbReference>
<dbReference type="InterPro" id="IPR023395">
    <property type="entry name" value="MCP_dom_sf"/>
</dbReference>
<keyword evidence="13" id="KW-1185">Reference proteome</keyword>
<feature type="compositionally biased region" description="Low complexity" evidence="11">
    <location>
        <begin position="201"/>
        <end position="227"/>
    </location>
</feature>
<dbReference type="GO" id="GO:0000064">
    <property type="term" value="F:L-ornithine transmembrane transporter activity"/>
    <property type="evidence" value="ECO:0007669"/>
    <property type="project" value="TreeGrafter"/>
</dbReference>
<keyword evidence="7" id="KW-0496">Mitochondrion</keyword>
<feature type="region of interest" description="Disordered" evidence="11">
    <location>
        <begin position="171"/>
        <end position="243"/>
    </location>
</feature>
<evidence type="ECO:0000256" key="8">
    <source>
        <dbReference type="ARBA" id="ARBA00023136"/>
    </source>
</evidence>
<keyword evidence="3 10" id="KW-0813">Transport</keyword>
<dbReference type="EMBL" id="JAACJL010000031">
    <property type="protein sequence ID" value="KAF4616303.1"/>
    <property type="molecule type" value="Genomic_DNA"/>
</dbReference>
<organism evidence="12 13">
    <name type="scientific">Agrocybe pediades</name>
    <dbReference type="NCBI Taxonomy" id="84607"/>
    <lineage>
        <taxon>Eukaryota</taxon>
        <taxon>Fungi</taxon>
        <taxon>Dikarya</taxon>
        <taxon>Basidiomycota</taxon>
        <taxon>Agaricomycotina</taxon>
        <taxon>Agaricomycetes</taxon>
        <taxon>Agaricomycetidae</taxon>
        <taxon>Agaricales</taxon>
        <taxon>Agaricineae</taxon>
        <taxon>Strophariaceae</taxon>
        <taxon>Agrocybe</taxon>
    </lineage>
</organism>
<dbReference type="PANTHER" id="PTHR45624">
    <property type="entry name" value="MITOCHONDRIAL BASIC AMINO ACIDS TRANSPORTER-RELATED"/>
    <property type="match status" value="1"/>
</dbReference>
<dbReference type="GO" id="GO:0031966">
    <property type="term" value="C:mitochondrial membrane"/>
    <property type="evidence" value="ECO:0007669"/>
    <property type="project" value="UniProtKB-SubCell"/>
</dbReference>
<evidence type="ECO:0000256" key="1">
    <source>
        <dbReference type="ARBA" id="ARBA00004225"/>
    </source>
</evidence>
<accession>A0A8H4VNC2</accession>
<evidence type="ECO:0008006" key="14">
    <source>
        <dbReference type="Google" id="ProtNLM"/>
    </source>
</evidence>
<evidence type="ECO:0000256" key="2">
    <source>
        <dbReference type="ARBA" id="ARBA00006375"/>
    </source>
</evidence>
<comment type="subcellular location">
    <subcellularLocation>
        <location evidence="1">Mitochondrion membrane</location>
        <topology evidence="1">Multi-pass membrane protein</topology>
    </subcellularLocation>
</comment>
<protein>
    <recommendedName>
        <fullName evidence="14">Mitochondrial carrier</fullName>
    </recommendedName>
</protein>
<evidence type="ECO:0000313" key="12">
    <source>
        <dbReference type="EMBL" id="KAF4616303.1"/>
    </source>
</evidence>
<evidence type="ECO:0000313" key="13">
    <source>
        <dbReference type="Proteomes" id="UP000521872"/>
    </source>
</evidence>
<dbReference type="Proteomes" id="UP000521872">
    <property type="component" value="Unassembled WGS sequence"/>
</dbReference>
<dbReference type="PANTHER" id="PTHR45624:SF31">
    <property type="entry name" value="MITOCHONDRIAL ORNITHINE TRANSPORTER 1"/>
    <property type="match status" value="1"/>
</dbReference>
<keyword evidence="4 9" id="KW-0812">Transmembrane</keyword>
<evidence type="ECO:0000256" key="3">
    <source>
        <dbReference type="ARBA" id="ARBA00022448"/>
    </source>
</evidence>
<dbReference type="Gene3D" id="1.50.40.10">
    <property type="entry name" value="Mitochondrial carrier domain"/>
    <property type="match status" value="2"/>
</dbReference>
<evidence type="ECO:0000256" key="6">
    <source>
        <dbReference type="ARBA" id="ARBA00022989"/>
    </source>
</evidence>
<sequence>MASTQAGEITSSTRDHNVSVEDDSLKKAVKDIAFGSFAGMVAELFEYPFDLAKVRLQAQLLVPTSSSNVTTFNGPMDCLMQTWREEGVRGLYRGLPAPIVGSMAETATLFVTYTAFQDAIRALSPSTSSDQLTIPQLALAAGGAGFVASFVLTPIELVKCKMQVQMMNFHPTPTAGAPGRIPHRPNPTFSSLAPHFHAAAKSTSHHTTTTSPKSKSSSSSSSSSSPHRSIHHDAVHRSASTSASASRAAAAAIETLRPPGPITLIRSIIDTYGVRGLWLGHTGTLLRETGGTAAWFVAKEYVARQLIERRIRQSPYMPSPTGDGTSIPRTIANTELLVWESALSGALAGAIGALLFYPADTVKSAIQTEEELKPRNLSTQAWRARKPSTFLGVLRQMVKTHGVKGLYAGCGMTVARAVPSSGIIFVVYDGLTAYFG</sequence>
<keyword evidence="6" id="KW-1133">Transmembrane helix</keyword>
<gene>
    <name evidence="12" type="ORF">D9613_008445</name>
</gene>
<proteinExistence type="inferred from homology"/>
<dbReference type="SUPFAM" id="SSF103506">
    <property type="entry name" value="Mitochondrial carrier"/>
    <property type="match status" value="1"/>
</dbReference>
<evidence type="ECO:0000256" key="10">
    <source>
        <dbReference type="RuleBase" id="RU000488"/>
    </source>
</evidence>
<dbReference type="AlphaFoldDB" id="A0A8H4VNC2"/>
<feature type="repeat" description="Solcar" evidence="9">
    <location>
        <begin position="26"/>
        <end position="119"/>
    </location>
</feature>
<dbReference type="Pfam" id="PF00153">
    <property type="entry name" value="Mito_carr"/>
    <property type="match status" value="4"/>
</dbReference>
<dbReference type="GO" id="GO:1990575">
    <property type="term" value="P:mitochondrial L-ornithine transmembrane transport"/>
    <property type="evidence" value="ECO:0007669"/>
    <property type="project" value="TreeGrafter"/>
</dbReference>
<comment type="caution">
    <text evidence="12">The sequence shown here is derived from an EMBL/GenBank/DDBJ whole genome shotgun (WGS) entry which is preliminary data.</text>
</comment>
<evidence type="ECO:0000256" key="9">
    <source>
        <dbReference type="PROSITE-ProRule" id="PRU00282"/>
    </source>
</evidence>
<evidence type="ECO:0000256" key="5">
    <source>
        <dbReference type="ARBA" id="ARBA00022737"/>
    </source>
</evidence>
<keyword evidence="8 9" id="KW-0472">Membrane</keyword>
<dbReference type="InterPro" id="IPR050567">
    <property type="entry name" value="Mitochondrial_Carrier"/>
</dbReference>